<dbReference type="InterPro" id="IPR051407">
    <property type="entry name" value="Bact_OM_lipoprot/Surf_antigen"/>
</dbReference>
<gene>
    <name evidence="5" type="ORF">GGR36_004121</name>
</gene>
<dbReference type="PANTHER" id="PTHR35603:SF2">
    <property type="entry name" value="OUTER MEMBRANE LIPOPROTEIN"/>
    <property type="match status" value="1"/>
</dbReference>
<dbReference type="Proteomes" id="UP000561045">
    <property type="component" value="Unassembled WGS sequence"/>
</dbReference>
<dbReference type="RefSeq" id="WP_183637958.1">
    <property type="nucleotide sequence ID" value="NZ_BAABLE010000024.1"/>
</dbReference>
<dbReference type="InterPro" id="IPR008816">
    <property type="entry name" value="Gly_zipper_2TM_dom"/>
</dbReference>
<proteinExistence type="predicted"/>
<protein>
    <submittedName>
        <fullName evidence="5">Uncharacterized protein YcfJ</fullName>
    </submittedName>
</protein>
<evidence type="ECO:0000256" key="2">
    <source>
        <dbReference type="ARBA" id="ARBA00023136"/>
    </source>
</evidence>
<sequence length="191" mass="19748">MHTQTKLVLIALLLSSTAANAQAATTQAPPTNKGTSYRDTAHVTEIRILTQHFNQPQQVCNQVPGAPTQSKATPKHPYGGAVIGGVAGGLLGHTVGEGSGKDAATAGGAVIGALVGEHMQSQAAAASAQAKPPTTVTQCYFVDNWVERQSGAIVTYTWHGRTITETLPYVPTFHAGDDVQLNVTTSLAGHA</sequence>
<name>A0A840BQ11_9RHOO</name>
<evidence type="ECO:0000259" key="4">
    <source>
        <dbReference type="Pfam" id="PF05433"/>
    </source>
</evidence>
<dbReference type="EMBL" id="JACIET010000004">
    <property type="protein sequence ID" value="MBB4014764.1"/>
    <property type="molecule type" value="Genomic_DNA"/>
</dbReference>
<evidence type="ECO:0000313" key="5">
    <source>
        <dbReference type="EMBL" id="MBB4014764.1"/>
    </source>
</evidence>
<evidence type="ECO:0000256" key="1">
    <source>
        <dbReference type="ARBA" id="ARBA00004370"/>
    </source>
</evidence>
<feature type="domain" description="Glycine zipper 2TM" evidence="4">
    <location>
        <begin position="79"/>
        <end position="118"/>
    </location>
</feature>
<feature type="signal peptide" evidence="3">
    <location>
        <begin position="1"/>
        <end position="23"/>
    </location>
</feature>
<feature type="chain" id="PRO_5032783773" evidence="3">
    <location>
        <begin position="24"/>
        <end position="191"/>
    </location>
</feature>
<dbReference type="PANTHER" id="PTHR35603">
    <property type="match status" value="1"/>
</dbReference>
<comment type="caution">
    <text evidence="5">The sequence shown here is derived from an EMBL/GenBank/DDBJ whole genome shotgun (WGS) entry which is preliminary data.</text>
</comment>
<comment type="subcellular location">
    <subcellularLocation>
        <location evidence="1">Membrane</location>
    </subcellularLocation>
</comment>
<keyword evidence="3" id="KW-0732">Signal</keyword>
<evidence type="ECO:0000313" key="6">
    <source>
        <dbReference type="Proteomes" id="UP000561045"/>
    </source>
</evidence>
<organism evidence="5 6">
    <name type="scientific">Niveibacterium umoris</name>
    <dbReference type="NCBI Taxonomy" id="1193620"/>
    <lineage>
        <taxon>Bacteria</taxon>
        <taxon>Pseudomonadati</taxon>
        <taxon>Pseudomonadota</taxon>
        <taxon>Betaproteobacteria</taxon>
        <taxon>Rhodocyclales</taxon>
        <taxon>Rhodocyclaceae</taxon>
        <taxon>Niveibacterium</taxon>
    </lineage>
</organism>
<accession>A0A840BQ11</accession>
<reference evidence="5 6" key="1">
    <citation type="submission" date="2020-08" db="EMBL/GenBank/DDBJ databases">
        <title>Genomic Encyclopedia of Type Strains, Phase IV (KMG-IV): sequencing the most valuable type-strain genomes for metagenomic binning, comparative biology and taxonomic classification.</title>
        <authorList>
            <person name="Goeker M."/>
        </authorList>
    </citation>
    <scope>NUCLEOTIDE SEQUENCE [LARGE SCALE GENOMIC DNA]</scope>
    <source>
        <strain evidence="5 6">DSM 106739</strain>
    </source>
</reference>
<evidence type="ECO:0000256" key="3">
    <source>
        <dbReference type="SAM" id="SignalP"/>
    </source>
</evidence>
<keyword evidence="2" id="KW-0472">Membrane</keyword>
<dbReference type="AlphaFoldDB" id="A0A840BQ11"/>
<keyword evidence="6" id="KW-1185">Reference proteome</keyword>
<dbReference type="Pfam" id="PF05433">
    <property type="entry name" value="Rick_17kDa_Anti"/>
    <property type="match status" value="1"/>
</dbReference>
<dbReference type="GO" id="GO:0019867">
    <property type="term" value="C:outer membrane"/>
    <property type="evidence" value="ECO:0007669"/>
    <property type="project" value="InterPro"/>
</dbReference>